<protein>
    <recommendedName>
        <fullName evidence="3">ImmA/IrrE family metallo-endopeptidase</fullName>
    </recommendedName>
</protein>
<proteinExistence type="predicted"/>
<gene>
    <name evidence="1" type="ORF">ACFFGV_19945</name>
</gene>
<dbReference type="RefSeq" id="WP_377351618.1">
    <property type="nucleotide sequence ID" value="NZ_JBHLTP010000023.1"/>
</dbReference>
<comment type="caution">
    <text evidence="1">The sequence shown here is derived from an EMBL/GenBank/DDBJ whole genome shotgun (WGS) entry which is preliminary data.</text>
</comment>
<sequence>MLYIWHIEKIIEQTLQKHHLQIEYQFSNNLSAPMSYNVSTNTITFNYLEVNGYISKMKIRDSDEHLVRSMLYHEIGYYLTFKKHKHDLRTLMYGEEEEVEALKAEIERNAWDYGRTLVPDTLIETYDKMRERDRVLLDGL</sequence>
<dbReference type="EMBL" id="JBHLTP010000023">
    <property type="protein sequence ID" value="MFC0525852.1"/>
    <property type="molecule type" value="Genomic_DNA"/>
</dbReference>
<evidence type="ECO:0000313" key="1">
    <source>
        <dbReference type="EMBL" id="MFC0525852.1"/>
    </source>
</evidence>
<accession>A0ABV6LTW3</accession>
<organism evidence="1 2">
    <name type="scientific">Pontibacillus salicampi</name>
    <dbReference type="NCBI Taxonomy" id="1449801"/>
    <lineage>
        <taxon>Bacteria</taxon>
        <taxon>Bacillati</taxon>
        <taxon>Bacillota</taxon>
        <taxon>Bacilli</taxon>
        <taxon>Bacillales</taxon>
        <taxon>Bacillaceae</taxon>
        <taxon>Pontibacillus</taxon>
    </lineage>
</organism>
<keyword evidence="2" id="KW-1185">Reference proteome</keyword>
<name>A0ABV6LTW3_9BACI</name>
<evidence type="ECO:0008006" key="3">
    <source>
        <dbReference type="Google" id="ProtNLM"/>
    </source>
</evidence>
<reference evidence="1 2" key="1">
    <citation type="submission" date="2024-09" db="EMBL/GenBank/DDBJ databases">
        <authorList>
            <person name="Sun Q."/>
            <person name="Mori K."/>
        </authorList>
    </citation>
    <scope>NUCLEOTIDE SEQUENCE [LARGE SCALE GENOMIC DNA]</scope>
    <source>
        <strain evidence="1 2">NCAIM B.02529</strain>
    </source>
</reference>
<dbReference type="Proteomes" id="UP001589836">
    <property type="component" value="Unassembled WGS sequence"/>
</dbReference>
<evidence type="ECO:0000313" key="2">
    <source>
        <dbReference type="Proteomes" id="UP001589836"/>
    </source>
</evidence>